<dbReference type="GO" id="GO:0016301">
    <property type="term" value="F:kinase activity"/>
    <property type="evidence" value="ECO:0007669"/>
    <property type="project" value="UniProtKB-KW"/>
</dbReference>
<evidence type="ECO:0000313" key="3">
    <source>
        <dbReference type="Proteomes" id="UP000033608"/>
    </source>
</evidence>
<reference evidence="1 3" key="1">
    <citation type="submission" date="2015-03" db="EMBL/GenBank/DDBJ databases">
        <authorList>
            <person name="Hassan Y.I."/>
            <person name="Lepp D."/>
            <person name="Zhou T."/>
        </authorList>
    </citation>
    <scope>NUCLEOTIDE SEQUENCE [LARGE SCALE GENOMIC DNA]</scope>
    <source>
        <strain evidence="1 3">DSM 17137</strain>
    </source>
</reference>
<dbReference type="RefSeq" id="WP_046136763.1">
    <property type="nucleotide sequence ID" value="NZ_FQVC01000002.1"/>
</dbReference>
<evidence type="ECO:0000313" key="2">
    <source>
        <dbReference type="EMBL" id="SHE67556.1"/>
    </source>
</evidence>
<dbReference type="EMBL" id="LAJF01000137">
    <property type="protein sequence ID" value="KKB77362.1"/>
    <property type="molecule type" value="Genomic_DNA"/>
</dbReference>
<dbReference type="PATRIC" id="fig|1121477.3.peg.472"/>
<name>A0A0F5L6V4_9HYPH</name>
<dbReference type="InterPro" id="IPR052922">
    <property type="entry name" value="Cytidylate_Kinase-2"/>
</dbReference>
<proteinExistence type="predicted"/>
<keyword evidence="3" id="KW-1185">Reference proteome</keyword>
<evidence type="ECO:0000313" key="4">
    <source>
        <dbReference type="Proteomes" id="UP000184533"/>
    </source>
</evidence>
<organism evidence="1 3">
    <name type="scientific">Devosia limi DSM 17137</name>
    <dbReference type="NCBI Taxonomy" id="1121477"/>
    <lineage>
        <taxon>Bacteria</taxon>
        <taxon>Pseudomonadati</taxon>
        <taxon>Pseudomonadota</taxon>
        <taxon>Alphaproteobacteria</taxon>
        <taxon>Hyphomicrobiales</taxon>
        <taxon>Devosiaceae</taxon>
        <taxon>Devosia</taxon>
    </lineage>
</organism>
<dbReference type="PANTHER" id="PTHR37816">
    <property type="entry name" value="YALI0E33011P"/>
    <property type="match status" value="1"/>
</dbReference>
<dbReference type="InterPro" id="IPR027417">
    <property type="entry name" value="P-loop_NTPase"/>
</dbReference>
<dbReference type="Gene3D" id="3.40.50.300">
    <property type="entry name" value="P-loop containing nucleotide triphosphate hydrolases"/>
    <property type="match status" value="1"/>
</dbReference>
<dbReference type="SUPFAM" id="SSF52540">
    <property type="entry name" value="P-loop containing nucleoside triphosphate hydrolases"/>
    <property type="match status" value="1"/>
</dbReference>
<keyword evidence="2" id="KW-0808">Transferase</keyword>
<evidence type="ECO:0000313" key="1">
    <source>
        <dbReference type="EMBL" id="KKB77362.1"/>
    </source>
</evidence>
<dbReference type="AlphaFoldDB" id="A0A0F5L6V4"/>
<keyword evidence="2" id="KW-0418">Kinase</keyword>
<dbReference type="STRING" id="1121477.SAMN02745223_00867"/>
<reference evidence="2 4" key="2">
    <citation type="submission" date="2016-11" db="EMBL/GenBank/DDBJ databases">
        <authorList>
            <person name="Jaros S."/>
            <person name="Januszkiewicz K."/>
            <person name="Wedrychowicz H."/>
        </authorList>
    </citation>
    <scope>NUCLEOTIDE SEQUENCE [LARGE SCALE GENOMIC DNA]</scope>
    <source>
        <strain evidence="2 4">DSM 17137</strain>
    </source>
</reference>
<sequence>MHDLPLETLGRRICILGPTNAGKSTLCAAIARKLGVPAVHLDQFRHLPNTDWEPRPDAEFHALHDAAILAPEWVMDGNYSALLPQRFARATGIIALDGHYLARFGRYLRRTLFQPDRAGGLEGKRDSIKLEMIHWVWKTRNSFGRYHARACSTGLPIVTCRSLADLRSLGRAWELD</sequence>
<dbReference type="Proteomes" id="UP000033608">
    <property type="component" value="Unassembled WGS sequence"/>
</dbReference>
<protein>
    <submittedName>
        <fullName evidence="1">ATPase AAA</fullName>
    </submittedName>
    <submittedName>
        <fullName evidence="2">Adenylate kinase</fullName>
    </submittedName>
</protein>
<dbReference type="EMBL" id="FQVC01000002">
    <property type="protein sequence ID" value="SHE67556.1"/>
    <property type="molecule type" value="Genomic_DNA"/>
</dbReference>
<dbReference type="Proteomes" id="UP000184533">
    <property type="component" value="Unassembled WGS sequence"/>
</dbReference>
<accession>A0A0F5L6V4</accession>
<dbReference type="PANTHER" id="PTHR37816:SF1">
    <property type="entry name" value="TOXIN"/>
    <property type="match status" value="1"/>
</dbReference>
<gene>
    <name evidence="2" type="ORF">SAMN02745223_00867</name>
    <name evidence="1" type="ORF">VW29_18545</name>
</gene>
<dbReference type="OrthoDB" id="7210594at2"/>